<comment type="caution">
    <text evidence="2">The sequence shown here is derived from an EMBL/GenBank/DDBJ whole genome shotgun (WGS) entry which is preliminary data.</text>
</comment>
<dbReference type="EMBL" id="JAJVCZ030000005">
    <property type="protein sequence ID" value="KAL0260107.1"/>
    <property type="molecule type" value="Genomic_DNA"/>
</dbReference>
<accession>A0ABR3CHK4</accession>
<feature type="compositionally biased region" description="Low complexity" evidence="1">
    <location>
        <begin position="383"/>
        <end position="394"/>
    </location>
</feature>
<sequence>MAEQRSDPISGSAPLGTLGDVHPACHLTVQLEHLDPDRQYPCVKLRLTPRTTNIKGTPGGHYPHSSISLAFGTKHIERIDLKLPRIFPTDPTNPTASEAALQSELKRLKNLSPTKWYYGAYMKFTVEATPILLMPRRPFPLVDEWQLRQVQLFKQLMSAESFTLYFVCDRPTRTNTLYPFTSTISMSKRDIPGNLNTLSHAAIPNAVDSDWNGIIAHRLVGRGAIRLEDLDGANKVDQCGKSSVAKPPSASGADDKAASESEDLAHGLSQRSVVSYSKSAHEARDCVMSKARGQKRNVAFGQNDTALVSRSTPPSVPMEDIEHHPHRGKKRSHSPDTESIAATPPAINTPADVPPAKSKPDLQIYSHEERLAHLRIKAKESIAASRAKGPAAAAVEPQQHDSLPLRTKQQAEDVKQTIEERPAKRVRWADVEEDAIRTMADNFLESLKDEIESSRRPPSNGQSSSGWLG</sequence>
<feature type="compositionally biased region" description="Polar residues" evidence="1">
    <location>
        <begin position="456"/>
        <end position="469"/>
    </location>
</feature>
<feature type="compositionally biased region" description="Basic and acidic residues" evidence="1">
    <location>
        <begin position="409"/>
        <end position="422"/>
    </location>
</feature>
<organism evidence="2 3">
    <name type="scientific">Diplodia seriata</name>
    <dbReference type="NCBI Taxonomy" id="420778"/>
    <lineage>
        <taxon>Eukaryota</taxon>
        <taxon>Fungi</taxon>
        <taxon>Dikarya</taxon>
        <taxon>Ascomycota</taxon>
        <taxon>Pezizomycotina</taxon>
        <taxon>Dothideomycetes</taxon>
        <taxon>Dothideomycetes incertae sedis</taxon>
        <taxon>Botryosphaeriales</taxon>
        <taxon>Botryosphaeriaceae</taxon>
        <taxon>Diplodia</taxon>
    </lineage>
</organism>
<feature type="region of interest" description="Disordered" evidence="1">
    <location>
        <begin position="297"/>
        <end position="360"/>
    </location>
</feature>
<evidence type="ECO:0000313" key="3">
    <source>
        <dbReference type="Proteomes" id="UP001430584"/>
    </source>
</evidence>
<dbReference type="Proteomes" id="UP001430584">
    <property type="component" value="Unassembled WGS sequence"/>
</dbReference>
<feature type="compositionally biased region" description="Polar residues" evidence="1">
    <location>
        <begin position="300"/>
        <end position="313"/>
    </location>
</feature>
<dbReference type="GeneID" id="92009937"/>
<feature type="region of interest" description="Disordered" evidence="1">
    <location>
        <begin position="448"/>
        <end position="469"/>
    </location>
</feature>
<feature type="region of interest" description="Disordered" evidence="1">
    <location>
        <begin position="237"/>
        <end position="272"/>
    </location>
</feature>
<name>A0ABR3CHK4_9PEZI</name>
<reference evidence="2 3" key="1">
    <citation type="submission" date="2024-02" db="EMBL/GenBank/DDBJ databases">
        <title>De novo assembly and annotation of 12 fungi associated with fruit tree decline syndrome in Ontario, Canada.</title>
        <authorList>
            <person name="Sulman M."/>
            <person name="Ellouze W."/>
            <person name="Ilyukhin E."/>
        </authorList>
    </citation>
    <scope>NUCLEOTIDE SEQUENCE [LARGE SCALE GENOMIC DNA]</scope>
    <source>
        <strain evidence="2 3">FDS-637</strain>
    </source>
</reference>
<evidence type="ECO:0000256" key="1">
    <source>
        <dbReference type="SAM" id="MobiDB-lite"/>
    </source>
</evidence>
<proteinExistence type="predicted"/>
<gene>
    <name evidence="2" type="ORF">SLS55_005852</name>
</gene>
<protein>
    <submittedName>
        <fullName evidence="2">Uncharacterized protein</fullName>
    </submittedName>
</protein>
<feature type="compositionally biased region" description="Low complexity" evidence="1">
    <location>
        <begin position="340"/>
        <end position="351"/>
    </location>
</feature>
<feature type="region of interest" description="Disordered" evidence="1">
    <location>
        <begin position="382"/>
        <end position="422"/>
    </location>
</feature>
<evidence type="ECO:0000313" key="2">
    <source>
        <dbReference type="EMBL" id="KAL0260107.1"/>
    </source>
</evidence>
<keyword evidence="3" id="KW-1185">Reference proteome</keyword>
<dbReference type="RefSeq" id="XP_066633136.1">
    <property type="nucleotide sequence ID" value="XM_066777294.1"/>
</dbReference>
<feature type="compositionally biased region" description="Basic and acidic residues" evidence="1">
    <location>
        <begin position="253"/>
        <end position="265"/>
    </location>
</feature>